<dbReference type="Pfam" id="PF05494">
    <property type="entry name" value="MlaC"/>
    <property type="match status" value="1"/>
</dbReference>
<dbReference type="EMBL" id="JAGQFT020000009">
    <property type="protein sequence ID" value="MBS7458155.1"/>
    <property type="molecule type" value="Genomic_DNA"/>
</dbReference>
<proteinExistence type="predicted"/>
<gene>
    <name evidence="3" type="ORF">KB893_013525</name>
    <name evidence="2" type="ORF">KB893_01555</name>
</gene>
<reference evidence="2" key="2">
    <citation type="submission" date="2021-04" db="EMBL/GenBank/DDBJ databases">
        <authorList>
            <person name="Karlyshev A.V."/>
        </authorList>
    </citation>
    <scope>NUCLEOTIDE SEQUENCE</scope>
    <source>
        <strain evidence="2">LMG 29479</strain>
    </source>
</reference>
<dbReference type="PIRSF" id="PIRSF004649">
    <property type="entry name" value="MlaC"/>
    <property type="match status" value="1"/>
</dbReference>
<accession>A0A8J7VQL5</accession>
<comment type="caution">
    <text evidence="2">The sequence shown here is derived from an EMBL/GenBank/DDBJ whole genome shotgun (WGS) entry which is preliminary data.</text>
</comment>
<dbReference type="Gene3D" id="3.10.450.710">
    <property type="entry name" value="Tgt2/MlaC"/>
    <property type="match status" value="1"/>
</dbReference>
<dbReference type="RefSeq" id="WP_211925179.1">
    <property type="nucleotide sequence ID" value="NZ_JAGQFT020000009.1"/>
</dbReference>
<name>A0A8J7VQL5_9GAMM</name>
<dbReference type="InterPro" id="IPR006311">
    <property type="entry name" value="TAT_signal"/>
</dbReference>
<evidence type="ECO:0000313" key="3">
    <source>
        <dbReference type="EMBL" id="MBS7458155.1"/>
    </source>
</evidence>
<dbReference type="EMBL" id="JAGQFT010000005">
    <property type="protein sequence ID" value="MBR0561210.1"/>
    <property type="molecule type" value="Genomic_DNA"/>
</dbReference>
<organism evidence="2">
    <name type="scientific">Coralloluteibacterium stylophorae</name>
    <dbReference type="NCBI Taxonomy" id="1776034"/>
    <lineage>
        <taxon>Bacteria</taxon>
        <taxon>Pseudomonadati</taxon>
        <taxon>Pseudomonadota</taxon>
        <taxon>Gammaproteobacteria</taxon>
        <taxon>Lysobacterales</taxon>
        <taxon>Lysobacteraceae</taxon>
        <taxon>Coralloluteibacterium</taxon>
    </lineage>
</organism>
<evidence type="ECO:0000313" key="4">
    <source>
        <dbReference type="Proteomes" id="UP000675747"/>
    </source>
</evidence>
<protein>
    <submittedName>
        <fullName evidence="2">ABC transporter substrate-binding protein</fullName>
    </submittedName>
</protein>
<dbReference type="PANTHER" id="PTHR36573">
    <property type="entry name" value="INTERMEMBRANE PHOSPHOLIPID TRANSPORT SYSTEM BINDING PROTEIN MLAC"/>
    <property type="match status" value="1"/>
</dbReference>
<dbReference type="PANTHER" id="PTHR36573:SF1">
    <property type="entry name" value="INTERMEMBRANE PHOSPHOLIPID TRANSPORT SYSTEM BINDING PROTEIN MLAC"/>
    <property type="match status" value="1"/>
</dbReference>
<dbReference type="InterPro" id="IPR042245">
    <property type="entry name" value="Tgt2/MlaC_sf"/>
</dbReference>
<feature type="chain" id="PRO_5042774122" evidence="1">
    <location>
        <begin position="27"/>
        <end position="224"/>
    </location>
</feature>
<keyword evidence="1" id="KW-0732">Signal</keyword>
<dbReference type="Proteomes" id="UP000675747">
    <property type="component" value="Unassembled WGS sequence"/>
</dbReference>
<evidence type="ECO:0000256" key="1">
    <source>
        <dbReference type="SAM" id="SignalP"/>
    </source>
</evidence>
<dbReference type="InterPro" id="IPR008869">
    <property type="entry name" value="MlaC/ttg2D"/>
</dbReference>
<dbReference type="PROSITE" id="PS51318">
    <property type="entry name" value="TAT"/>
    <property type="match status" value="1"/>
</dbReference>
<sequence>MIHTTLPRRALLGALLAVACAVPAFDAVAQAPAAAGQTASSPSQLVEANSRRVLQTLTSRRDAFRADPAALQAFIKGEFDQIFDKVYAARLVLGRNGRSASDAEVAAFADALAGNLMRRYGNSLLEVEGGTDVAVTGEQPLRDGAVVRVTSQITRRAGSPIPVDYLMRRSDGSWKVFDVIVEGVSFVQTFRSQFDAALRTKSLDQLTQELRAGALQADADAAVE</sequence>
<reference evidence="3 4" key="1">
    <citation type="journal article" date="2021" name="Microbiol. Resour. Announc.">
        <title>Draft Genome Sequence of Coralloluteibacterium stylophorae LMG 29479T.</title>
        <authorList>
            <person name="Karlyshev A.V."/>
            <person name="Kudryashova E.B."/>
            <person name="Ariskina E.V."/>
            <person name="Conroy A.P."/>
            <person name="Abidueva E.Y."/>
        </authorList>
    </citation>
    <scope>NUCLEOTIDE SEQUENCE [LARGE SCALE GENOMIC DNA]</scope>
    <source>
        <strain evidence="3 4">LMG 29479</strain>
    </source>
</reference>
<feature type="signal peptide" evidence="1">
    <location>
        <begin position="1"/>
        <end position="26"/>
    </location>
</feature>
<dbReference type="AlphaFoldDB" id="A0A8J7VQL5"/>
<keyword evidence="4" id="KW-1185">Reference proteome</keyword>
<evidence type="ECO:0000313" key="2">
    <source>
        <dbReference type="EMBL" id="MBR0561210.1"/>
    </source>
</evidence>